<feature type="region of interest" description="Disordered" evidence="2">
    <location>
        <begin position="326"/>
        <end position="378"/>
    </location>
</feature>
<reference evidence="4 5" key="1">
    <citation type="journal article" date="2021" name="Comput. Struct. Biotechnol. J.">
        <title>De novo genome assembly of the potent medicinal plant Rehmannia glutinosa using nanopore technology.</title>
        <authorList>
            <person name="Ma L."/>
            <person name="Dong C."/>
            <person name="Song C."/>
            <person name="Wang X."/>
            <person name="Zheng X."/>
            <person name="Niu Y."/>
            <person name="Chen S."/>
            <person name="Feng W."/>
        </authorList>
    </citation>
    <scope>NUCLEOTIDE SEQUENCE [LARGE SCALE GENOMIC DNA]</scope>
    <source>
        <strain evidence="4">DH-2019</strain>
    </source>
</reference>
<feature type="compositionally biased region" description="Basic and acidic residues" evidence="2">
    <location>
        <begin position="261"/>
        <end position="271"/>
    </location>
</feature>
<evidence type="ECO:0000313" key="4">
    <source>
        <dbReference type="EMBL" id="KAK6157856.1"/>
    </source>
</evidence>
<feature type="region of interest" description="Disordered" evidence="2">
    <location>
        <begin position="153"/>
        <end position="176"/>
    </location>
</feature>
<dbReference type="Pfam" id="PF03763">
    <property type="entry name" value="Remorin_C"/>
    <property type="match status" value="1"/>
</dbReference>
<keyword evidence="5" id="KW-1185">Reference proteome</keyword>
<feature type="compositionally biased region" description="Basic and acidic residues" evidence="2">
    <location>
        <begin position="87"/>
        <end position="101"/>
    </location>
</feature>
<organism evidence="4 5">
    <name type="scientific">Rehmannia glutinosa</name>
    <name type="common">Chinese foxglove</name>
    <dbReference type="NCBI Taxonomy" id="99300"/>
    <lineage>
        <taxon>Eukaryota</taxon>
        <taxon>Viridiplantae</taxon>
        <taxon>Streptophyta</taxon>
        <taxon>Embryophyta</taxon>
        <taxon>Tracheophyta</taxon>
        <taxon>Spermatophyta</taxon>
        <taxon>Magnoliopsida</taxon>
        <taxon>eudicotyledons</taxon>
        <taxon>Gunneridae</taxon>
        <taxon>Pentapetalae</taxon>
        <taxon>asterids</taxon>
        <taxon>lamiids</taxon>
        <taxon>Lamiales</taxon>
        <taxon>Orobanchaceae</taxon>
        <taxon>Rehmannieae</taxon>
        <taxon>Rehmannia</taxon>
    </lineage>
</organism>
<feature type="compositionally biased region" description="Polar residues" evidence="2">
    <location>
        <begin position="209"/>
        <end position="219"/>
    </location>
</feature>
<evidence type="ECO:0000256" key="2">
    <source>
        <dbReference type="SAM" id="MobiDB-lite"/>
    </source>
</evidence>
<dbReference type="InterPro" id="IPR005516">
    <property type="entry name" value="Remorin_C"/>
</dbReference>
<proteinExistence type="inferred from homology"/>
<feature type="compositionally biased region" description="Basic and acidic residues" evidence="2">
    <location>
        <begin position="369"/>
        <end position="378"/>
    </location>
</feature>
<feature type="region of interest" description="Disordered" evidence="2">
    <location>
        <begin position="191"/>
        <end position="302"/>
    </location>
</feature>
<dbReference type="EMBL" id="JABTTQ020000005">
    <property type="protein sequence ID" value="KAK6157856.1"/>
    <property type="molecule type" value="Genomic_DNA"/>
</dbReference>
<sequence>MGKAGILNLIYSEDFNNQREEYHLTPKDGNIQSDVLLLNGTPLKLTESSDIPEMDPHLVDATLPLKIGPDSVVFATLKGLRFAGTRQDNKEERSNTTERKIPPQKTQSFRERKRSQSWIRRQFSRQMSLDYDLSGSDYPAAVAAAAFAIQSLEESKSRDKKETAYGPDKSLNKMNSKLQDTGVLTEPLKSALKSSDQNSKTSNKDPDNKPSTSKNQPEKQPSFKKRISFADIDEISSNKPEKPALEKAPSMKRPPAFADKQLNKTESKKPETTLPKPVPVETRKQSATKPGPGDSKADAWEKEEMASIKERYEKLKATIDIWETKKKKKAKRKIERTEAELDKRRAKAMQSHRNEITRIEGIAGGAKAQAEKNRQNEEFKVKEKANKIRLTGKLPATCLCF</sequence>
<dbReference type="PANTHER" id="PTHR31471">
    <property type="entry name" value="OS02G0116800 PROTEIN"/>
    <property type="match status" value="1"/>
</dbReference>
<comment type="similarity">
    <text evidence="1">Belongs to the remorin family.</text>
</comment>
<dbReference type="PANTHER" id="PTHR31471:SF51">
    <property type="entry name" value="REMORIN FAMILY PROTEIN"/>
    <property type="match status" value="1"/>
</dbReference>
<feature type="region of interest" description="Disordered" evidence="2">
    <location>
        <begin position="85"/>
        <end position="117"/>
    </location>
</feature>
<protein>
    <recommendedName>
        <fullName evidence="3">Remorin C-terminal domain-containing protein</fullName>
    </recommendedName>
</protein>
<feature type="domain" description="Remorin C-terminal" evidence="3">
    <location>
        <begin position="295"/>
        <end position="396"/>
    </location>
</feature>
<gene>
    <name evidence="4" type="ORF">DH2020_012104</name>
</gene>
<accession>A0ABR0XFD0</accession>
<evidence type="ECO:0000259" key="3">
    <source>
        <dbReference type="Pfam" id="PF03763"/>
    </source>
</evidence>
<evidence type="ECO:0000313" key="5">
    <source>
        <dbReference type="Proteomes" id="UP001318860"/>
    </source>
</evidence>
<feature type="compositionally biased region" description="Polar residues" evidence="2">
    <location>
        <begin position="192"/>
        <end position="201"/>
    </location>
</feature>
<comment type="caution">
    <text evidence="4">The sequence shown here is derived from an EMBL/GenBank/DDBJ whole genome shotgun (WGS) entry which is preliminary data.</text>
</comment>
<feature type="compositionally biased region" description="Basic and acidic residues" evidence="2">
    <location>
        <begin position="153"/>
        <end position="163"/>
    </location>
</feature>
<dbReference type="Proteomes" id="UP001318860">
    <property type="component" value="Unassembled WGS sequence"/>
</dbReference>
<name>A0ABR0XFD0_REHGL</name>
<evidence type="ECO:0000256" key="1">
    <source>
        <dbReference type="ARBA" id="ARBA00005711"/>
    </source>
</evidence>